<dbReference type="CDD" id="cd00756">
    <property type="entry name" value="MoaE"/>
    <property type="match status" value="1"/>
</dbReference>
<dbReference type="EMBL" id="DTAI01000067">
    <property type="protein sequence ID" value="HGN36350.1"/>
    <property type="molecule type" value="Genomic_DNA"/>
</dbReference>
<dbReference type="InterPro" id="IPR036563">
    <property type="entry name" value="MoaE_sf"/>
</dbReference>
<dbReference type="Pfam" id="PF02597">
    <property type="entry name" value="ThiS"/>
    <property type="match status" value="1"/>
</dbReference>
<protein>
    <submittedName>
        <fullName evidence="1">MoaD family protein</fullName>
    </submittedName>
</protein>
<dbReference type="InterPro" id="IPR010038">
    <property type="entry name" value="MoaD_arc-typ"/>
</dbReference>
<dbReference type="PANTHER" id="PTHR23404">
    <property type="entry name" value="MOLYBDOPTERIN SYNTHASE RELATED"/>
    <property type="match status" value="1"/>
</dbReference>
<dbReference type="Pfam" id="PF02391">
    <property type="entry name" value="MoaE"/>
    <property type="match status" value="1"/>
</dbReference>
<dbReference type="InterPro" id="IPR003448">
    <property type="entry name" value="Mopterin_biosynth_MoaE"/>
</dbReference>
<sequence>MRVTIRFFSVFRDIVNSSEITLDYPSHTEISLKELIDDILGKYPKLKMLFSEIGPLILINGTIASGVENVSIKDGDEVAIVPPLSGGSKYVYTSLFKNDEINIESRIDRLISNYGKEGYGAIAIFIGIVKGYIDGRRVDELVYEAYEPYTSRTLEKIANEEISNSRDIGAIEIMHRIGSAKPGEKALYIAVIAKNRKEAINVLSRILERVKHEVPIFKLERRDDGEYWIIGESKRIKRSDR</sequence>
<dbReference type="AlphaFoldDB" id="A0A7J3I6J3"/>
<organism evidence="1">
    <name type="scientific">Ignisphaera aggregans</name>
    <dbReference type="NCBI Taxonomy" id="334771"/>
    <lineage>
        <taxon>Archaea</taxon>
        <taxon>Thermoproteota</taxon>
        <taxon>Thermoprotei</taxon>
        <taxon>Desulfurococcales</taxon>
        <taxon>Desulfurococcaceae</taxon>
        <taxon>Ignisphaera</taxon>
    </lineage>
</organism>
<comment type="caution">
    <text evidence="1">The sequence shown here is derived from an EMBL/GenBank/DDBJ whole genome shotgun (WGS) entry which is preliminary data.</text>
</comment>
<dbReference type="Gene3D" id="3.90.1170.40">
    <property type="entry name" value="Molybdopterin biosynthesis MoaE subunit"/>
    <property type="match status" value="1"/>
</dbReference>
<evidence type="ECO:0000313" key="1">
    <source>
        <dbReference type="EMBL" id="HGN36350.1"/>
    </source>
</evidence>
<name>A0A7J3I6J3_9CREN</name>
<evidence type="ECO:0000313" key="2">
    <source>
        <dbReference type="EMBL" id="HGQ18650.1"/>
    </source>
</evidence>
<dbReference type="CDD" id="cd00754">
    <property type="entry name" value="Ubl_MoaD"/>
    <property type="match status" value="1"/>
</dbReference>
<dbReference type="InterPro" id="IPR012675">
    <property type="entry name" value="Beta-grasp_dom_sf"/>
</dbReference>
<dbReference type="SUPFAM" id="SSF54690">
    <property type="entry name" value="Molybdopterin synthase subunit MoaE"/>
    <property type="match status" value="1"/>
</dbReference>
<dbReference type="InterPro" id="IPR016155">
    <property type="entry name" value="Mopterin_synth/thiamin_S_b"/>
</dbReference>
<gene>
    <name evidence="1" type="ORF">ENT87_02195</name>
    <name evidence="2" type="ORF">ENU30_06745</name>
</gene>
<dbReference type="GO" id="GO:0006777">
    <property type="term" value="P:Mo-molybdopterin cofactor biosynthetic process"/>
    <property type="evidence" value="ECO:0007669"/>
    <property type="project" value="InterPro"/>
</dbReference>
<reference evidence="1" key="1">
    <citation type="journal article" date="2020" name="mSystems">
        <title>Genome- and Community-Level Interaction Insights into Carbon Utilization and Element Cycling Functions of Hydrothermarchaeota in Hydrothermal Sediment.</title>
        <authorList>
            <person name="Zhou Z."/>
            <person name="Liu Y."/>
            <person name="Xu W."/>
            <person name="Pan J."/>
            <person name="Luo Z.H."/>
            <person name="Li M."/>
        </authorList>
    </citation>
    <scope>NUCLEOTIDE SEQUENCE [LARGE SCALE GENOMIC DNA]</scope>
    <source>
        <strain evidence="1">SpSt-618</strain>
        <strain evidence="2">SpSt-657</strain>
    </source>
</reference>
<dbReference type="Gene3D" id="3.10.20.30">
    <property type="match status" value="1"/>
</dbReference>
<dbReference type="NCBIfam" id="TIGR01687">
    <property type="entry name" value="moaD_arch"/>
    <property type="match status" value="1"/>
</dbReference>
<dbReference type="EMBL" id="DTBZ01000128">
    <property type="protein sequence ID" value="HGQ18650.1"/>
    <property type="molecule type" value="Genomic_DNA"/>
</dbReference>
<dbReference type="InterPro" id="IPR003749">
    <property type="entry name" value="ThiS/MoaD-like"/>
</dbReference>
<proteinExistence type="predicted"/>
<accession>A0A7J3I6J3</accession>
<dbReference type="SUPFAM" id="SSF54285">
    <property type="entry name" value="MoaD/ThiS"/>
    <property type="match status" value="1"/>
</dbReference>